<dbReference type="Proteomes" id="UP000789390">
    <property type="component" value="Unassembled WGS sequence"/>
</dbReference>
<feature type="compositionally biased region" description="Polar residues" evidence="1">
    <location>
        <begin position="125"/>
        <end position="138"/>
    </location>
</feature>
<feature type="region of interest" description="Disordered" evidence="1">
    <location>
        <begin position="15"/>
        <end position="34"/>
    </location>
</feature>
<feature type="transmembrane region" description="Helical" evidence="2">
    <location>
        <begin position="148"/>
        <end position="172"/>
    </location>
</feature>
<feature type="region of interest" description="Disordered" evidence="1">
    <location>
        <begin position="294"/>
        <end position="322"/>
    </location>
</feature>
<feature type="compositionally biased region" description="Polar residues" evidence="1">
    <location>
        <begin position="294"/>
        <end position="308"/>
    </location>
</feature>
<evidence type="ECO:0000313" key="4">
    <source>
        <dbReference type="Proteomes" id="UP000789390"/>
    </source>
</evidence>
<dbReference type="OrthoDB" id="6344176at2759"/>
<dbReference type="AlphaFoldDB" id="A0A8J2WLD0"/>
<feature type="region of interest" description="Disordered" evidence="1">
    <location>
        <begin position="117"/>
        <end position="138"/>
    </location>
</feature>
<evidence type="ECO:0000256" key="2">
    <source>
        <dbReference type="SAM" id="Phobius"/>
    </source>
</evidence>
<comment type="caution">
    <text evidence="3">The sequence shown here is derived from an EMBL/GenBank/DDBJ whole genome shotgun (WGS) entry which is preliminary data.</text>
</comment>
<proteinExistence type="predicted"/>
<keyword evidence="2" id="KW-1133">Transmembrane helix</keyword>
<dbReference type="EMBL" id="CAKKLH010000290">
    <property type="protein sequence ID" value="CAH0108997.1"/>
    <property type="molecule type" value="Genomic_DNA"/>
</dbReference>
<evidence type="ECO:0000313" key="3">
    <source>
        <dbReference type="EMBL" id="CAH0108997.1"/>
    </source>
</evidence>
<protein>
    <submittedName>
        <fullName evidence="3">Uncharacterized protein</fullName>
    </submittedName>
</protein>
<reference evidence="3" key="1">
    <citation type="submission" date="2021-11" db="EMBL/GenBank/DDBJ databases">
        <authorList>
            <person name="Schell T."/>
        </authorList>
    </citation>
    <scope>NUCLEOTIDE SEQUENCE</scope>
    <source>
        <strain evidence="3">M5</strain>
    </source>
</reference>
<keyword evidence="2" id="KW-0812">Transmembrane</keyword>
<keyword evidence="2" id="KW-0472">Membrane</keyword>
<gene>
    <name evidence="3" type="ORF">DGAL_LOCUS12457</name>
</gene>
<organism evidence="3 4">
    <name type="scientific">Daphnia galeata</name>
    <dbReference type="NCBI Taxonomy" id="27404"/>
    <lineage>
        <taxon>Eukaryota</taxon>
        <taxon>Metazoa</taxon>
        <taxon>Ecdysozoa</taxon>
        <taxon>Arthropoda</taxon>
        <taxon>Crustacea</taxon>
        <taxon>Branchiopoda</taxon>
        <taxon>Diplostraca</taxon>
        <taxon>Cladocera</taxon>
        <taxon>Anomopoda</taxon>
        <taxon>Daphniidae</taxon>
        <taxon>Daphnia</taxon>
    </lineage>
</organism>
<evidence type="ECO:0000256" key="1">
    <source>
        <dbReference type="SAM" id="MobiDB-lite"/>
    </source>
</evidence>
<keyword evidence="4" id="KW-1185">Reference proteome</keyword>
<name>A0A8J2WLD0_9CRUS</name>
<sequence length="322" mass="35223">MDLYAIHKSFLDMQSDFNRGDSDSTSDIQQSRNREEMARLSKLINMAIFKGIVPTNRQTTYDVNYDSSDSDEDMMMGAAPLLTPLNNKQQQPSQSRPSSTEFNPSLLLPFGVRGGGGGGGGSSSLSQNTLNSANHSGGSSRVTLADQFTWGAVVCAGVFVVVFICVMAAWWVHKKQQVRVNRRSANREARRQMAEGGGPYCIENDVRGPGNVPVGDIQRPPSYFEVIGFFDPPPSYNDILGEGSGQLEPNQQQTYDNVVMVTMDELPPPFVEGDYIKSAEKIVADESITPDECQTSAISSLPPNNNTVIIEDEREEHQGSNS</sequence>
<accession>A0A8J2WLD0</accession>